<keyword evidence="1" id="KW-0812">Transmembrane</keyword>
<proteinExistence type="predicted"/>
<dbReference type="EMBL" id="BMEC01000022">
    <property type="protein sequence ID" value="GGC54967.1"/>
    <property type="molecule type" value="Genomic_DNA"/>
</dbReference>
<accession>A0ABQ1N5Y7</accession>
<dbReference type="Proteomes" id="UP000636010">
    <property type="component" value="Unassembled WGS sequence"/>
</dbReference>
<keyword evidence="2" id="KW-0808">Transferase</keyword>
<organism evidence="2 3">
    <name type="scientific">Marivirga lumbricoides</name>
    <dbReference type="NCBI Taxonomy" id="1046115"/>
    <lineage>
        <taxon>Bacteria</taxon>
        <taxon>Pseudomonadati</taxon>
        <taxon>Bacteroidota</taxon>
        <taxon>Cytophagia</taxon>
        <taxon>Cytophagales</taxon>
        <taxon>Marivirgaceae</taxon>
        <taxon>Marivirga</taxon>
    </lineage>
</organism>
<evidence type="ECO:0000256" key="1">
    <source>
        <dbReference type="SAM" id="Phobius"/>
    </source>
</evidence>
<gene>
    <name evidence="2" type="ORF">GCM10011506_45790</name>
</gene>
<dbReference type="Pfam" id="PF13692">
    <property type="entry name" value="Glyco_trans_1_4"/>
    <property type="match status" value="1"/>
</dbReference>
<keyword evidence="3" id="KW-1185">Reference proteome</keyword>
<comment type="caution">
    <text evidence="2">The sequence shown here is derived from an EMBL/GenBank/DDBJ whole genome shotgun (WGS) entry which is preliminary data.</text>
</comment>
<protein>
    <submittedName>
        <fullName evidence="2">Glycosyl transferase</fullName>
    </submittedName>
</protein>
<evidence type="ECO:0000313" key="3">
    <source>
        <dbReference type="Proteomes" id="UP000636010"/>
    </source>
</evidence>
<sequence>MSNKRILFVCPYPFDEAPSQRFRFEQYLAILKENGYSYQLKPFFSLYMWRILYKKGKVISKAFGIFIAYIKRFFLLFTLYKYAFIFIHREATPAGPPFFEWATKYIWKKKIIYDFDDAIWLEDPNETGTFKSTLKWKKKVKKICNWSYKVSCGNQYLANYASQFNKRVVVNPTTLDTENLHKISINNTELQSKTKVTIGWTGTHTTLQYLQDVIPALEALELKYDFSFLVISNQKPDFNLKSLKFIAWNKTTEIQDLDLIDIGIMPLSNDIWSKGKCGFKALQYMALAKPVIASPVGVNEIIVEDNVSGFHAETKEDWINALEKLLQDEALSIKMGLKGLQKVEKYYTVKSNKNNFLSLFQ</sequence>
<dbReference type="SUPFAM" id="SSF53756">
    <property type="entry name" value="UDP-Glycosyltransferase/glycogen phosphorylase"/>
    <property type="match status" value="1"/>
</dbReference>
<keyword evidence="1" id="KW-0472">Membrane</keyword>
<dbReference type="Gene3D" id="3.40.50.2000">
    <property type="entry name" value="Glycogen Phosphorylase B"/>
    <property type="match status" value="2"/>
</dbReference>
<reference evidence="3" key="1">
    <citation type="journal article" date="2019" name="Int. J. Syst. Evol. Microbiol.">
        <title>The Global Catalogue of Microorganisms (GCM) 10K type strain sequencing project: providing services to taxonomists for standard genome sequencing and annotation.</title>
        <authorList>
            <consortium name="The Broad Institute Genomics Platform"/>
            <consortium name="The Broad Institute Genome Sequencing Center for Infectious Disease"/>
            <person name="Wu L."/>
            <person name="Ma J."/>
        </authorList>
    </citation>
    <scope>NUCLEOTIDE SEQUENCE [LARGE SCALE GENOMIC DNA]</scope>
    <source>
        <strain evidence="3">CGMCC 1.10832</strain>
    </source>
</reference>
<name>A0ABQ1N5Y7_9BACT</name>
<feature type="transmembrane region" description="Helical" evidence="1">
    <location>
        <begin position="58"/>
        <end position="80"/>
    </location>
</feature>
<keyword evidence="1" id="KW-1133">Transmembrane helix</keyword>
<evidence type="ECO:0000313" key="2">
    <source>
        <dbReference type="EMBL" id="GGC54967.1"/>
    </source>
</evidence>
<dbReference type="RefSeq" id="WP_188467683.1">
    <property type="nucleotide sequence ID" value="NZ_BAABHU010000022.1"/>
</dbReference>
<dbReference type="GO" id="GO:0016740">
    <property type="term" value="F:transferase activity"/>
    <property type="evidence" value="ECO:0007669"/>
    <property type="project" value="UniProtKB-KW"/>
</dbReference>